<gene>
    <name evidence="1" type="ORF">IW256_003919</name>
</gene>
<dbReference type="AlphaFoldDB" id="A0A931DLJ7"/>
<dbReference type="Proteomes" id="UP000614047">
    <property type="component" value="Unassembled WGS sequence"/>
</dbReference>
<comment type="caution">
    <text evidence="1">The sequence shown here is derived from an EMBL/GenBank/DDBJ whole genome shotgun (WGS) entry which is preliminary data.</text>
</comment>
<protein>
    <submittedName>
        <fullName evidence="1">Uncharacterized protein</fullName>
    </submittedName>
</protein>
<keyword evidence="2" id="KW-1185">Reference proteome</keyword>
<sequence length="97" mass="10514">MGDLRFIRSTTGRVHVLPDDAHEGSAEPIASGHDFATILLAPTRMLCGSAFSIDWTGGQGRRAQPVGDFADEDLCSRCVMAMGDEASEIFDRDAAWR</sequence>
<evidence type="ECO:0000313" key="2">
    <source>
        <dbReference type="Proteomes" id="UP000614047"/>
    </source>
</evidence>
<proteinExistence type="predicted"/>
<accession>A0A931DLJ7</accession>
<organism evidence="1 2">
    <name type="scientific">Actinomadura viridis</name>
    <dbReference type="NCBI Taxonomy" id="58110"/>
    <lineage>
        <taxon>Bacteria</taxon>
        <taxon>Bacillati</taxon>
        <taxon>Actinomycetota</taxon>
        <taxon>Actinomycetes</taxon>
        <taxon>Streptosporangiales</taxon>
        <taxon>Thermomonosporaceae</taxon>
        <taxon>Actinomadura</taxon>
    </lineage>
</organism>
<dbReference type="RefSeq" id="WP_197012353.1">
    <property type="nucleotide sequence ID" value="NZ_BAABES010000010.1"/>
</dbReference>
<evidence type="ECO:0000313" key="1">
    <source>
        <dbReference type="EMBL" id="MBG6089806.1"/>
    </source>
</evidence>
<dbReference type="EMBL" id="JADOUA010000001">
    <property type="protein sequence ID" value="MBG6089806.1"/>
    <property type="molecule type" value="Genomic_DNA"/>
</dbReference>
<name>A0A931DLJ7_9ACTN</name>
<reference evidence="1" key="1">
    <citation type="submission" date="2020-11" db="EMBL/GenBank/DDBJ databases">
        <title>Sequencing the genomes of 1000 actinobacteria strains.</title>
        <authorList>
            <person name="Klenk H.-P."/>
        </authorList>
    </citation>
    <scope>NUCLEOTIDE SEQUENCE</scope>
    <source>
        <strain evidence="1">DSM 43175</strain>
    </source>
</reference>